<dbReference type="Proteomes" id="UP000037594">
    <property type="component" value="Unassembled WGS sequence"/>
</dbReference>
<dbReference type="EMBL" id="LFOD01000007">
    <property type="protein sequence ID" value="KMV18523.1"/>
    <property type="molecule type" value="Genomic_DNA"/>
</dbReference>
<feature type="transmembrane region" description="Helical" evidence="1">
    <location>
        <begin position="60"/>
        <end position="78"/>
    </location>
</feature>
<organism evidence="2 3">
    <name type="scientific">Mycolicibacterium conceptionense</name>
    <dbReference type="NCBI Taxonomy" id="451644"/>
    <lineage>
        <taxon>Bacteria</taxon>
        <taxon>Bacillati</taxon>
        <taxon>Actinomycetota</taxon>
        <taxon>Actinomycetes</taxon>
        <taxon>Mycobacteriales</taxon>
        <taxon>Mycobacteriaceae</taxon>
        <taxon>Mycolicibacterium</taxon>
    </lineage>
</organism>
<dbReference type="PATRIC" id="fig|451644.5.peg.2266"/>
<comment type="caution">
    <text evidence="2">The sequence shown here is derived from an EMBL/GenBank/DDBJ whole genome shotgun (WGS) entry which is preliminary data.</text>
</comment>
<feature type="transmembrane region" description="Helical" evidence="1">
    <location>
        <begin position="90"/>
        <end position="107"/>
    </location>
</feature>
<feature type="transmembrane region" description="Helical" evidence="1">
    <location>
        <begin position="113"/>
        <end position="134"/>
    </location>
</feature>
<feature type="transmembrane region" description="Helical" evidence="1">
    <location>
        <begin position="20"/>
        <end position="40"/>
    </location>
</feature>
<accession>A0A0J8UAA7</accession>
<keyword evidence="1" id="KW-1133">Transmembrane helix</keyword>
<reference evidence="2 3" key="1">
    <citation type="submission" date="2015-06" db="EMBL/GenBank/DDBJ databases">
        <title>Genome sequence of Mycobacterium conceptionense strain MLE.</title>
        <authorList>
            <person name="Greninger A.L."/>
            <person name="Cunningham G."/>
            <person name="Chiu C.Y."/>
            <person name="Miller S."/>
        </authorList>
    </citation>
    <scope>NUCLEOTIDE SEQUENCE [LARGE SCALE GENOMIC DNA]</scope>
    <source>
        <strain evidence="2 3">MLE</strain>
    </source>
</reference>
<dbReference type="InterPro" id="IPR025597">
    <property type="entry name" value="DUF4345"/>
</dbReference>
<dbReference type="AlphaFoldDB" id="A0A0J8UAA7"/>
<evidence type="ECO:0000313" key="3">
    <source>
        <dbReference type="Proteomes" id="UP000037594"/>
    </source>
</evidence>
<gene>
    <name evidence="2" type="ORF">ACT17_11020</name>
</gene>
<evidence type="ECO:0000313" key="2">
    <source>
        <dbReference type="EMBL" id="KMV18523.1"/>
    </source>
</evidence>
<sequence>MADISPRRVEWRSALAVKILRWLGWVVGAALIVLGTARILFPSGTIPGVAAMTASLDTEIRTGGVFLIAFGSAYLWAVRQPTIAAVPLRILAVIMALLAGVRAISFVESGPPHWAFIMSAAVELLAALLTWWYSTMGHRDYPRRAASPSG</sequence>
<keyword evidence="1" id="KW-0812">Transmembrane</keyword>
<proteinExistence type="predicted"/>
<protein>
    <recommendedName>
        <fullName evidence="4">DUF4345 domain-containing protein</fullName>
    </recommendedName>
</protein>
<keyword evidence="1" id="KW-0472">Membrane</keyword>
<dbReference type="Pfam" id="PF14248">
    <property type="entry name" value="DUF4345"/>
    <property type="match status" value="1"/>
</dbReference>
<evidence type="ECO:0008006" key="4">
    <source>
        <dbReference type="Google" id="ProtNLM"/>
    </source>
</evidence>
<name>A0A0J8UAA7_9MYCO</name>
<evidence type="ECO:0000256" key="1">
    <source>
        <dbReference type="SAM" id="Phobius"/>
    </source>
</evidence>